<evidence type="ECO:0000256" key="1">
    <source>
        <dbReference type="SAM" id="MobiDB-lite"/>
    </source>
</evidence>
<evidence type="ECO:0000313" key="3">
    <source>
        <dbReference type="Proteomes" id="UP000199682"/>
    </source>
</evidence>
<dbReference type="EMBL" id="FNET01000007">
    <property type="protein sequence ID" value="SDK86066.1"/>
    <property type="molecule type" value="Genomic_DNA"/>
</dbReference>
<gene>
    <name evidence="2" type="ORF">SAMN04488074_107317</name>
</gene>
<reference evidence="3" key="1">
    <citation type="submission" date="2016-10" db="EMBL/GenBank/DDBJ databases">
        <authorList>
            <person name="Varghese N."/>
            <person name="Submissions S."/>
        </authorList>
    </citation>
    <scope>NUCLEOTIDE SEQUENCE [LARGE SCALE GENOMIC DNA]</scope>
    <source>
        <strain evidence="3">DSM 44796</strain>
    </source>
</reference>
<feature type="region of interest" description="Disordered" evidence="1">
    <location>
        <begin position="69"/>
        <end position="118"/>
    </location>
</feature>
<dbReference type="AlphaFoldDB" id="A0A1G9FCJ6"/>
<organism evidence="2 3">
    <name type="scientific">Lentzea albidocapillata subsp. violacea</name>
    <dbReference type="NCBI Taxonomy" id="128104"/>
    <lineage>
        <taxon>Bacteria</taxon>
        <taxon>Bacillati</taxon>
        <taxon>Actinomycetota</taxon>
        <taxon>Actinomycetes</taxon>
        <taxon>Pseudonocardiales</taxon>
        <taxon>Pseudonocardiaceae</taxon>
        <taxon>Lentzea</taxon>
    </lineage>
</organism>
<sequence length="118" mass="13219">MCEGLWENDSRMGVHNGLAEEYQYGGATTYTWRRFLQRQDDAQPRRPLMPRSSCWIAFMPKAWVNQAGSALASSGTRKSRTKQPMALSSVRPIHTGYAPSLHPGTMSRSVPVFGSESR</sequence>
<evidence type="ECO:0000313" key="2">
    <source>
        <dbReference type="EMBL" id="SDK86066.1"/>
    </source>
</evidence>
<proteinExistence type="predicted"/>
<protein>
    <submittedName>
        <fullName evidence="2">Uncharacterized protein</fullName>
    </submittedName>
</protein>
<name>A0A1G9FCJ6_9PSEU</name>
<accession>A0A1G9FCJ6</accession>
<dbReference type="Proteomes" id="UP000199682">
    <property type="component" value="Unassembled WGS sequence"/>
</dbReference>